<evidence type="ECO:0000256" key="1">
    <source>
        <dbReference type="SAM" id="MobiDB-lite"/>
    </source>
</evidence>
<gene>
    <name evidence="2" type="ORF">SSX86_030665</name>
</gene>
<accession>A0AAP0CB52</accession>
<proteinExistence type="predicted"/>
<organism evidence="2 3">
    <name type="scientific">Deinandra increscens subsp. villosa</name>
    <dbReference type="NCBI Taxonomy" id="3103831"/>
    <lineage>
        <taxon>Eukaryota</taxon>
        <taxon>Viridiplantae</taxon>
        <taxon>Streptophyta</taxon>
        <taxon>Embryophyta</taxon>
        <taxon>Tracheophyta</taxon>
        <taxon>Spermatophyta</taxon>
        <taxon>Magnoliopsida</taxon>
        <taxon>eudicotyledons</taxon>
        <taxon>Gunneridae</taxon>
        <taxon>Pentapetalae</taxon>
        <taxon>asterids</taxon>
        <taxon>campanulids</taxon>
        <taxon>Asterales</taxon>
        <taxon>Asteraceae</taxon>
        <taxon>Asteroideae</taxon>
        <taxon>Heliantheae alliance</taxon>
        <taxon>Madieae</taxon>
        <taxon>Madiinae</taxon>
        <taxon>Deinandra</taxon>
    </lineage>
</organism>
<dbReference type="EMBL" id="JBCNJP010002093">
    <property type="protein sequence ID" value="KAK9050364.1"/>
    <property type="molecule type" value="Genomic_DNA"/>
</dbReference>
<feature type="compositionally biased region" description="Basic and acidic residues" evidence="1">
    <location>
        <begin position="170"/>
        <end position="182"/>
    </location>
</feature>
<keyword evidence="3" id="KW-1185">Reference proteome</keyword>
<comment type="caution">
    <text evidence="2">The sequence shown here is derived from an EMBL/GenBank/DDBJ whole genome shotgun (WGS) entry which is preliminary data.</text>
</comment>
<protein>
    <submittedName>
        <fullName evidence="2">Uncharacterized protein</fullName>
    </submittedName>
</protein>
<feature type="region of interest" description="Disordered" evidence="1">
    <location>
        <begin position="170"/>
        <end position="195"/>
    </location>
</feature>
<evidence type="ECO:0000313" key="3">
    <source>
        <dbReference type="Proteomes" id="UP001408789"/>
    </source>
</evidence>
<dbReference type="AlphaFoldDB" id="A0AAP0CB52"/>
<reference evidence="2 3" key="1">
    <citation type="submission" date="2024-04" db="EMBL/GenBank/DDBJ databases">
        <title>The reference genome of an endangered Asteraceae, Deinandra increscens subsp. villosa, native to the Central Coast of California.</title>
        <authorList>
            <person name="Guilliams M."/>
            <person name="Hasenstab-Lehman K."/>
            <person name="Meyer R."/>
            <person name="Mcevoy S."/>
        </authorList>
    </citation>
    <scope>NUCLEOTIDE SEQUENCE [LARGE SCALE GENOMIC DNA]</scope>
    <source>
        <tissue evidence="2">Leaf</tissue>
    </source>
</reference>
<evidence type="ECO:0000313" key="2">
    <source>
        <dbReference type="EMBL" id="KAK9050364.1"/>
    </source>
</evidence>
<sequence>MKLCENCYSQAKYKFKQKHFIKHGGSDNADAIRLIVPPQMKTQEEWSKLVDFYCRPEAIHRSMVNSTNRSHQPYPSRQGTKSFVETRFDRDRMNELLGQQQGAANPMSEKEILDEVLDKRRGFKRGRGHIVPGMRYCSSSSMPGPSTDPLERVYTKAEVDAMMAKAEKKVERKTGFDPEKNLGGKLHLQQAAVAN</sequence>
<dbReference type="Proteomes" id="UP001408789">
    <property type="component" value="Unassembled WGS sequence"/>
</dbReference>
<name>A0AAP0CB52_9ASTR</name>